<name>A0A2R5F068_9BACL</name>
<dbReference type="RefSeq" id="WP_258235037.1">
    <property type="nucleotide sequence ID" value="NZ_BDQX01000187.1"/>
</dbReference>
<dbReference type="Proteomes" id="UP000245202">
    <property type="component" value="Unassembled WGS sequence"/>
</dbReference>
<dbReference type="Pfam" id="PF00132">
    <property type="entry name" value="Hexapep"/>
    <property type="match status" value="1"/>
</dbReference>
<proteinExistence type="predicted"/>
<accession>A0A2R5F068</accession>
<organism evidence="1 2">
    <name type="scientific">Paenibacillus agaridevorans</name>
    <dbReference type="NCBI Taxonomy" id="171404"/>
    <lineage>
        <taxon>Bacteria</taxon>
        <taxon>Bacillati</taxon>
        <taxon>Bacillota</taxon>
        <taxon>Bacilli</taxon>
        <taxon>Bacillales</taxon>
        <taxon>Paenibacillaceae</taxon>
        <taxon>Paenibacillus</taxon>
    </lineage>
</organism>
<dbReference type="AlphaFoldDB" id="A0A2R5F068"/>
<gene>
    <name evidence="1" type="ORF">PAT3040_03641</name>
</gene>
<comment type="caution">
    <text evidence="1">The sequence shown here is derived from an EMBL/GenBank/DDBJ whole genome shotgun (WGS) entry which is preliminary data.</text>
</comment>
<evidence type="ECO:0000313" key="2">
    <source>
        <dbReference type="Proteomes" id="UP000245202"/>
    </source>
</evidence>
<dbReference type="Gene3D" id="2.160.10.10">
    <property type="entry name" value="Hexapeptide repeat proteins"/>
    <property type="match status" value="1"/>
</dbReference>
<dbReference type="PANTHER" id="PTHR23416">
    <property type="entry name" value="SIALIC ACID SYNTHASE-RELATED"/>
    <property type="match status" value="1"/>
</dbReference>
<dbReference type="SUPFAM" id="SSF51161">
    <property type="entry name" value="Trimeric LpxA-like enzymes"/>
    <property type="match status" value="1"/>
</dbReference>
<dbReference type="InterPro" id="IPR051159">
    <property type="entry name" value="Hexapeptide_acetyltransf"/>
</dbReference>
<dbReference type="InterPro" id="IPR001451">
    <property type="entry name" value="Hexapep"/>
</dbReference>
<protein>
    <submittedName>
        <fullName evidence="1">Putative galacturonic acid acetylase</fullName>
    </submittedName>
</protein>
<reference evidence="1 2" key="1">
    <citation type="submission" date="2017-08" db="EMBL/GenBank/DDBJ databases">
        <title>Substantial Increase in Enzyme Production by Combined Drug-Resistance Mutations in Paenibacillus agaridevorans.</title>
        <authorList>
            <person name="Tanaka Y."/>
            <person name="Funane K."/>
            <person name="Hosaka T."/>
            <person name="Shiwa Y."/>
            <person name="Fujita N."/>
            <person name="Miyazaki T."/>
            <person name="Yoshikawa H."/>
            <person name="Murakami K."/>
            <person name="Kasahara K."/>
            <person name="Inaoka T."/>
            <person name="Hiraga Y."/>
            <person name="Ochi K."/>
        </authorList>
    </citation>
    <scope>NUCLEOTIDE SEQUENCE [LARGE SCALE GENOMIC DNA]</scope>
    <source>
        <strain evidence="1 2">T-3040</strain>
    </source>
</reference>
<sequence>MIGKAIAAWGTQFRSRGLLPAILMNVSQLLAFARAFRYRLLYGRSILASVFAMQGGSTIEIFNKRARCRVGRFVFMRKNISIRLDDEGQLTLGDHVFINDNCTINCALRVSIGEYTKIAPNVCINDHDHNFRGDAEGHLLKGEVVIGSNVWIGTGSIILRDTVIGDNAVIAAGSIVKGYVPSDTLFMNKREKHFSAISRASEEEAVRAPAKGAEAI</sequence>
<dbReference type="EMBL" id="BDQX01000187">
    <property type="protein sequence ID" value="GBG09021.1"/>
    <property type="molecule type" value="Genomic_DNA"/>
</dbReference>
<evidence type="ECO:0000313" key="1">
    <source>
        <dbReference type="EMBL" id="GBG09021.1"/>
    </source>
</evidence>
<dbReference type="CDD" id="cd04647">
    <property type="entry name" value="LbH_MAT_like"/>
    <property type="match status" value="1"/>
</dbReference>
<dbReference type="InterPro" id="IPR011004">
    <property type="entry name" value="Trimer_LpxA-like_sf"/>
</dbReference>
<keyword evidence="2" id="KW-1185">Reference proteome</keyword>